<evidence type="ECO:0000256" key="3">
    <source>
        <dbReference type="ARBA" id="ARBA00022692"/>
    </source>
</evidence>
<dbReference type="RefSeq" id="WP_066265959.1">
    <property type="nucleotide sequence ID" value="NZ_JARMAB010000006.1"/>
</dbReference>
<dbReference type="EMBL" id="JARMAB010000006">
    <property type="protein sequence ID" value="MED1202358.1"/>
    <property type="molecule type" value="Genomic_DNA"/>
</dbReference>
<comment type="subcellular location">
    <subcellularLocation>
        <location evidence="1">Cell membrane</location>
        <topology evidence="1">Multi-pass membrane protein</topology>
    </subcellularLocation>
</comment>
<evidence type="ECO:0000256" key="4">
    <source>
        <dbReference type="ARBA" id="ARBA00022989"/>
    </source>
</evidence>
<dbReference type="InterPro" id="IPR011701">
    <property type="entry name" value="MFS"/>
</dbReference>
<dbReference type="SUPFAM" id="SSF103473">
    <property type="entry name" value="MFS general substrate transporter"/>
    <property type="match status" value="1"/>
</dbReference>
<organism evidence="7 8">
    <name type="scientific">Heyndrickxia acidicola</name>
    <dbReference type="NCBI Taxonomy" id="209389"/>
    <lineage>
        <taxon>Bacteria</taxon>
        <taxon>Bacillati</taxon>
        <taxon>Bacillota</taxon>
        <taxon>Bacilli</taxon>
        <taxon>Bacillales</taxon>
        <taxon>Bacillaceae</taxon>
        <taxon>Heyndrickxia</taxon>
    </lineage>
</organism>
<protein>
    <submittedName>
        <fullName evidence="7">MFS transporter</fullName>
    </submittedName>
</protein>
<feature type="transmembrane region" description="Helical" evidence="6">
    <location>
        <begin position="254"/>
        <end position="274"/>
    </location>
</feature>
<feature type="transmembrane region" description="Helical" evidence="6">
    <location>
        <begin position="345"/>
        <end position="369"/>
    </location>
</feature>
<evidence type="ECO:0000256" key="2">
    <source>
        <dbReference type="ARBA" id="ARBA00022475"/>
    </source>
</evidence>
<dbReference type="PANTHER" id="PTHR23513:SF19">
    <property type="entry name" value="MAJOR FACILITATOR SUPERFAMILY (MFS) PROFILE DOMAIN-CONTAINING PROTEIN"/>
    <property type="match status" value="1"/>
</dbReference>
<dbReference type="Gene3D" id="1.20.1250.20">
    <property type="entry name" value="MFS general substrate transporter like domains"/>
    <property type="match status" value="1"/>
</dbReference>
<keyword evidence="4 6" id="KW-1133">Transmembrane helix</keyword>
<dbReference type="PANTHER" id="PTHR23513">
    <property type="entry name" value="INTEGRAL MEMBRANE EFFLUX PROTEIN-RELATED"/>
    <property type="match status" value="1"/>
</dbReference>
<keyword evidence="5 6" id="KW-0472">Membrane</keyword>
<feature type="transmembrane region" description="Helical" evidence="6">
    <location>
        <begin position="166"/>
        <end position="187"/>
    </location>
</feature>
<comment type="caution">
    <text evidence="7">The sequence shown here is derived from an EMBL/GenBank/DDBJ whole genome shotgun (WGS) entry which is preliminary data.</text>
</comment>
<evidence type="ECO:0000256" key="1">
    <source>
        <dbReference type="ARBA" id="ARBA00004651"/>
    </source>
</evidence>
<dbReference type="Pfam" id="PF07690">
    <property type="entry name" value="MFS_1"/>
    <property type="match status" value="1"/>
</dbReference>
<feature type="transmembrane region" description="Helical" evidence="6">
    <location>
        <begin position="138"/>
        <end position="160"/>
    </location>
</feature>
<evidence type="ECO:0000313" key="8">
    <source>
        <dbReference type="Proteomes" id="UP001341444"/>
    </source>
</evidence>
<feature type="transmembrane region" description="Helical" evidence="6">
    <location>
        <begin position="7"/>
        <end position="32"/>
    </location>
</feature>
<accession>A0ABU6MCG1</accession>
<sequence>MRNKAFRYLWVGQSCANLGDVLYIVALIAVVYQLTGSAVQMALVPFIITFAKFLSSIIAPIVLDRYTLKNLLAGTQGLKTILLFCLFFLIFMHYDGLLSIFILAALIAFLDGWALPAANVLVPFIVRREDLLKSNGFLSTLDQAIQFAGWTAGGMMTAIIQPEGTMLVTGVCYIISTFFMMTIPVIMNDQKSAHRETVTGYFEKVTEGFYELWRNKPLRFTQMVYLLESAAGVVWIAAILYIYVEKQLHTSVEWWGFINGAFCTGLIFASLALIKIHSLIAGRQVRIFWVSSFVTALVTAVFGLTHNSIFALILSLLFGFFDQVKGIILHTFIQAEASLDKLPNVFAAQGAITTLVFGLASLGAGWLLQHAGIEWVFILSSCLLFISILPVFLAGMHAGAQGNKRL</sequence>
<dbReference type="Proteomes" id="UP001341444">
    <property type="component" value="Unassembled WGS sequence"/>
</dbReference>
<keyword evidence="3 6" id="KW-0812">Transmembrane</keyword>
<name>A0ABU6MCG1_9BACI</name>
<feature type="transmembrane region" description="Helical" evidence="6">
    <location>
        <begin position="100"/>
        <end position="126"/>
    </location>
</feature>
<evidence type="ECO:0000313" key="7">
    <source>
        <dbReference type="EMBL" id="MED1202358.1"/>
    </source>
</evidence>
<keyword evidence="2" id="KW-1003">Cell membrane</keyword>
<feature type="transmembrane region" description="Helical" evidence="6">
    <location>
        <begin position="223"/>
        <end position="242"/>
    </location>
</feature>
<feature type="transmembrane region" description="Helical" evidence="6">
    <location>
        <begin position="310"/>
        <end position="333"/>
    </location>
</feature>
<evidence type="ECO:0000256" key="5">
    <source>
        <dbReference type="ARBA" id="ARBA00023136"/>
    </source>
</evidence>
<reference evidence="7 8" key="1">
    <citation type="submission" date="2023-03" db="EMBL/GenBank/DDBJ databases">
        <title>Bacillus Genome Sequencing.</title>
        <authorList>
            <person name="Dunlap C."/>
        </authorList>
    </citation>
    <scope>NUCLEOTIDE SEQUENCE [LARGE SCALE GENOMIC DNA]</scope>
    <source>
        <strain evidence="7 8">B-23453</strain>
    </source>
</reference>
<proteinExistence type="predicted"/>
<feature type="transmembrane region" description="Helical" evidence="6">
    <location>
        <begin position="38"/>
        <end position="59"/>
    </location>
</feature>
<gene>
    <name evidence="7" type="ORF">P4T90_04540</name>
</gene>
<keyword evidence="8" id="KW-1185">Reference proteome</keyword>
<dbReference type="InterPro" id="IPR036259">
    <property type="entry name" value="MFS_trans_sf"/>
</dbReference>
<feature type="transmembrane region" description="Helical" evidence="6">
    <location>
        <begin position="71"/>
        <end position="94"/>
    </location>
</feature>
<dbReference type="CDD" id="cd06173">
    <property type="entry name" value="MFS_MefA_like"/>
    <property type="match status" value="1"/>
</dbReference>
<feature type="transmembrane region" description="Helical" evidence="6">
    <location>
        <begin position="375"/>
        <end position="396"/>
    </location>
</feature>
<evidence type="ECO:0000256" key="6">
    <source>
        <dbReference type="SAM" id="Phobius"/>
    </source>
</evidence>